<proteinExistence type="inferred from homology"/>
<dbReference type="PANTHER" id="PTHR31595">
    <property type="entry name" value="LONG-CHAIN-ALCOHOL O-FATTY-ACYLTRANSFERASE 3-RELATED"/>
    <property type="match status" value="1"/>
</dbReference>
<comment type="similarity">
    <text evidence="2">Belongs to the wax synthase family.</text>
</comment>
<name>A0AAW0QYC0_9PEZI</name>
<keyword evidence="4 7" id="KW-0812">Transmembrane</keyword>
<dbReference type="GO" id="GO:0016020">
    <property type="term" value="C:membrane"/>
    <property type="evidence" value="ECO:0007669"/>
    <property type="project" value="UniProtKB-SubCell"/>
</dbReference>
<evidence type="ECO:0000256" key="1">
    <source>
        <dbReference type="ARBA" id="ARBA00004141"/>
    </source>
</evidence>
<comment type="caution">
    <text evidence="9">The sequence shown here is derived from an EMBL/GenBank/DDBJ whole genome shotgun (WGS) entry which is preliminary data.</text>
</comment>
<keyword evidence="5 7" id="KW-1133">Transmembrane helix</keyword>
<feature type="transmembrane region" description="Helical" evidence="7">
    <location>
        <begin position="260"/>
        <end position="279"/>
    </location>
</feature>
<reference evidence="9 10" key="1">
    <citation type="submission" date="2023-01" db="EMBL/GenBank/DDBJ databases">
        <title>Analysis of 21 Apiospora genomes using comparative genomics revels a genus with tremendous synthesis potential of carbohydrate active enzymes and secondary metabolites.</title>
        <authorList>
            <person name="Sorensen T."/>
        </authorList>
    </citation>
    <scope>NUCLEOTIDE SEQUENCE [LARGE SCALE GENOMIC DNA]</scope>
    <source>
        <strain evidence="9 10">CBS 117206</strain>
    </source>
</reference>
<evidence type="ECO:0000256" key="2">
    <source>
        <dbReference type="ARBA" id="ARBA00007282"/>
    </source>
</evidence>
<evidence type="ECO:0000259" key="8">
    <source>
        <dbReference type="Pfam" id="PF13813"/>
    </source>
</evidence>
<evidence type="ECO:0000256" key="6">
    <source>
        <dbReference type="ARBA" id="ARBA00023136"/>
    </source>
</evidence>
<evidence type="ECO:0000256" key="4">
    <source>
        <dbReference type="ARBA" id="ARBA00022692"/>
    </source>
</evidence>
<protein>
    <recommendedName>
        <fullName evidence="8">Wax synthase domain-containing protein</fullName>
    </recommendedName>
</protein>
<feature type="domain" description="Wax synthase" evidence="8">
    <location>
        <begin position="140"/>
        <end position="227"/>
    </location>
</feature>
<evidence type="ECO:0000256" key="3">
    <source>
        <dbReference type="ARBA" id="ARBA00022679"/>
    </source>
</evidence>
<sequence>MESRRWSHLPAERIRFGLAVFFSWRFVNTPYQAKNLPRLDETLKTSRSRFLSQTALTVVGCYLLLDIMSSSSDPNVSARFYTPDKVGVFSRLPELTTEELLMRFFAAAGSCAGLIAFQRGVYSLAAFACVVTRLSNPGDWPPFNGPLRQTYTLRSFWSTFWHQINTHRLSSLASFLVHHLQRLQRGTQLVRYLRIWLIFLFSGVQHVAIDLASGIPLQHSGAMRFFWIQPLGLMMEDLVSSLYNARSHGVARPMKRWQRCLCWVWVGLWMSWTAPAYLYPIMTLETSESGGVVPVSFIGYVRRLFD</sequence>
<organism evidence="9 10">
    <name type="scientific">Apiospora kogelbergensis</name>
    <dbReference type="NCBI Taxonomy" id="1337665"/>
    <lineage>
        <taxon>Eukaryota</taxon>
        <taxon>Fungi</taxon>
        <taxon>Dikarya</taxon>
        <taxon>Ascomycota</taxon>
        <taxon>Pezizomycotina</taxon>
        <taxon>Sordariomycetes</taxon>
        <taxon>Xylariomycetidae</taxon>
        <taxon>Amphisphaeriales</taxon>
        <taxon>Apiosporaceae</taxon>
        <taxon>Apiospora</taxon>
    </lineage>
</organism>
<dbReference type="EMBL" id="JAQQWP010000006">
    <property type="protein sequence ID" value="KAK8115384.1"/>
    <property type="molecule type" value="Genomic_DNA"/>
</dbReference>
<evidence type="ECO:0000256" key="5">
    <source>
        <dbReference type="ARBA" id="ARBA00022989"/>
    </source>
</evidence>
<evidence type="ECO:0000313" key="10">
    <source>
        <dbReference type="Proteomes" id="UP001392437"/>
    </source>
</evidence>
<keyword evidence="6 7" id="KW-0472">Membrane</keyword>
<dbReference type="InterPro" id="IPR032805">
    <property type="entry name" value="Wax_synthase_dom"/>
</dbReference>
<comment type="subcellular location">
    <subcellularLocation>
        <location evidence="1">Membrane</location>
        <topology evidence="1">Multi-pass membrane protein</topology>
    </subcellularLocation>
</comment>
<dbReference type="GO" id="GO:0008374">
    <property type="term" value="F:O-acyltransferase activity"/>
    <property type="evidence" value="ECO:0007669"/>
    <property type="project" value="InterPro"/>
</dbReference>
<feature type="transmembrane region" description="Helical" evidence="7">
    <location>
        <begin position="192"/>
        <end position="209"/>
    </location>
</feature>
<dbReference type="Proteomes" id="UP001392437">
    <property type="component" value="Unassembled WGS sequence"/>
</dbReference>
<dbReference type="Pfam" id="PF13813">
    <property type="entry name" value="MBOAT_2"/>
    <property type="match status" value="1"/>
</dbReference>
<dbReference type="GO" id="GO:0006629">
    <property type="term" value="P:lipid metabolic process"/>
    <property type="evidence" value="ECO:0007669"/>
    <property type="project" value="InterPro"/>
</dbReference>
<dbReference type="AlphaFoldDB" id="A0AAW0QYC0"/>
<dbReference type="PANTHER" id="PTHR31595:SF27">
    <property type="entry name" value="WAX SYNTHASE DOMAIN-CONTAINING PROTEIN-RELATED"/>
    <property type="match status" value="1"/>
</dbReference>
<evidence type="ECO:0000313" key="9">
    <source>
        <dbReference type="EMBL" id="KAK8115384.1"/>
    </source>
</evidence>
<accession>A0AAW0QYC0</accession>
<gene>
    <name evidence="9" type="ORF">PG999_007453</name>
</gene>
<keyword evidence="10" id="KW-1185">Reference proteome</keyword>
<keyword evidence="3" id="KW-0808">Transferase</keyword>
<evidence type="ECO:0000256" key="7">
    <source>
        <dbReference type="SAM" id="Phobius"/>
    </source>
</evidence>
<dbReference type="InterPro" id="IPR044851">
    <property type="entry name" value="Wax_synthase"/>
</dbReference>